<accession>A0A7S8E8Q1</accession>
<dbReference type="KEGG" id="pmet:G4Y79_22560"/>
<name>A0A7S8E8Q1_9CHLR</name>
<keyword evidence="1" id="KW-0472">Membrane</keyword>
<dbReference type="RefSeq" id="WP_195170503.1">
    <property type="nucleotide sequence ID" value="NZ_CP062983.1"/>
</dbReference>
<organism evidence="2 3">
    <name type="scientific">Phototrophicus methaneseepsis</name>
    <dbReference type="NCBI Taxonomy" id="2710758"/>
    <lineage>
        <taxon>Bacteria</taxon>
        <taxon>Bacillati</taxon>
        <taxon>Chloroflexota</taxon>
        <taxon>Candidatus Thermofontia</taxon>
        <taxon>Phototrophicales</taxon>
        <taxon>Phototrophicaceae</taxon>
        <taxon>Phototrophicus</taxon>
    </lineage>
</organism>
<dbReference type="EMBL" id="CP062983">
    <property type="protein sequence ID" value="QPC82434.1"/>
    <property type="molecule type" value="Genomic_DNA"/>
</dbReference>
<reference evidence="2 3" key="1">
    <citation type="submission" date="2020-02" db="EMBL/GenBank/DDBJ databases">
        <authorList>
            <person name="Zheng R.K."/>
            <person name="Sun C.M."/>
        </authorList>
    </citation>
    <scope>NUCLEOTIDE SEQUENCE [LARGE SCALE GENOMIC DNA]</scope>
    <source>
        <strain evidence="3">rifampicinis</strain>
    </source>
</reference>
<evidence type="ECO:0000313" key="2">
    <source>
        <dbReference type="EMBL" id="QPC82434.1"/>
    </source>
</evidence>
<protein>
    <submittedName>
        <fullName evidence="2">DUF1232 domain-containing protein</fullName>
    </submittedName>
</protein>
<evidence type="ECO:0000313" key="3">
    <source>
        <dbReference type="Proteomes" id="UP000594468"/>
    </source>
</evidence>
<dbReference type="AlphaFoldDB" id="A0A7S8E8Q1"/>
<proteinExistence type="predicted"/>
<evidence type="ECO:0000256" key="1">
    <source>
        <dbReference type="SAM" id="Phobius"/>
    </source>
</evidence>
<keyword evidence="1" id="KW-0812">Transmembrane</keyword>
<feature type="transmembrane region" description="Helical" evidence="1">
    <location>
        <begin position="57"/>
        <end position="77"/>
    </location>
</feature>
<gene>
    <name evidence="2" type="ORF">G4Y79_22560</name>
</gene>
<dbReference type="Proteomes" id="UP000594468">
    <property type="component" value="Chromosome"/>
</dbReference>
<keyword evidence="1" id="KW-1133">Transmembrane helix</keyword>
<sequence length="136" mass="14708">MKYILGILGFLYLVLPTGGLVEFIPDYIPVVGHIDEFLASYAVAAVIGATKGIHHPTAIKLIIVGILGVFGFLYLVYPSAGIVEFLPDAIPFAGNFDEFVASSLAIFAANSVRRRSLPPAEDDADLYYDNTTSIRQ</sequence>
<feature type="transmembrane region" description="Helical" evidence="1">
    <location>
        <begin position="30"/>
        <end position="50"/>
    </location>
</feature>
<keyword evidence="3" id="KW-1185">Reference proteome</keyword>